<comment type="caution">
    <text evidence="2">The sequence shown here is derived from an EMBL/GenBank/DDBJ whole genome shotgun (WGS) entry which is preliminary data.</text>
</comment>
<feature type="chain" id="PRO_5021793155" evidence="1">
    <location>
        <begin position="31"/>
        <end position="135"/>
    </location>
</feature>
<evidence type="ECO:0000256" key="1">
    <source>
        <dbReference type="SAM" id="SignalP"/>
    </source>
</evidence>
<keyword evidence="1" id="KW-0732">Signal</keyword>
<name>A0A545TGB7_9PROT</name>
<evidence type="ECO:0000313" key="3">
    <source>
        <dbReference type="Proteomes" id="UP000315252"/>
    </source>
</evidence>
<dbReference type="AlphaFoldDB" id="A0A545TGB7"/>
<dbReference type="RefSeq" id="WP_142898530.1">
    <property type="nucleotide sequence ID" value="NZ_ML660059.1"/>
</dbReference>
<dbReference type="Proteomes" id="UP000315252">
    <property type="component" value="Unassembled WGS sequence"/>
</dbReference>
<sequence length="135" mass="14644">MTLYAAPSRRALFSTLLALPALGNATLASASRSTDQLTDLFSNRHSAAVLGQLYLQLRPEEADTQKLETLLLAPANLEVLAPQGPGHRGRPDSRRLKAAFQELRRRDFDQGAVVQIGGCMLSVTELRLCALMALS</sequence>
<evidence type="ECO:0000313" key="2">
    <source>
        <dbReference type="EMBL" id="TQV76267.1"/>
    </source>
</evidence>
<protein>
    <submittedName>
        <fullName evidence="2">Uncharacterized protein</fullName>
    </submittedName>
</protein>
<reference evidence="2 3" key="1">
    <citation type="submission" date="2019-06" db="EMBL/GenBank/DDBJ databases">
        <title>Whole genome sequence for Rhodospirillaceae sp. R148.</title>
        <authorList>
            <person name="Wang G."/>
        </authorList>
    </citation>
    <scope>NUCLEOTIDE SEQUENCE [LARGE SCALE GENOMIC DNA]</scope>
    <source>
        <strain evidence="2 3">R148</strain>
    </source>
</reference>
<organism evidence="2 3">
    <name type="scientific">Denitrobaculum tricleocarpae</name>
    <dbReference type="NCBI Taxonomy" id="2591009"/>
    <lineage>
        <taxon>Bacteria</taxon>
        <taxon>Pseudomonadati</taxon>
        <taxon>Pseudomonadota</taxon>
        <taxon>Alphaproteobacteria</taxon>
        <taxon>Rhodospirillales</taxon>
        <taxon>Rhodospirillaceae</taxon>
        <taxon>Denitrobaculum</taxon>
    </lineage>
</organism>
<feature type="signal peptide" evidence="1">
    <location>
        <begin position="1"/>
        <end position="30"/>
    </location>
</feature>
<accession>A0A545TGB7</accession>
<gene>
    <name evidence="2" type="ORF">FKG95_21790</name>
</gene>
<keyword evidence="3" id="KW-1185">Reference proteome</keyword>
<proteinExistence type="predicted"/>
<dbReference type="EMBL" id="VHSH01000008">
    <property type="protein sequence ID" value="TQV76267.1"/>
    <property type="molecule type" value="Genomic_DNA"/>
</dbReference>